<keyword evidence="1 2" id="KW-0245">EGF-like domain</keyword>
<evidence type="ECO:0000259" key="3">
    <source>
        <dbReference type="PROSITE" id="PS50026"/>
    </source>
</evidence>
<sequence length="248" mass="26613">MSYKASINVEHPTLITAYPASADPGELNLREPETISVLGGNAKSRRNLRWTFFSALAPGEKKLDDNFGMTSLQLTTVAEVGLYVIYPRQRGFQRGWVQYVRVILSECPKGYFHETGPCNGGPIVCQHGGVVNPRFPAGLCTCPPGYAGPLCQHPINADQFGNNGQFSLVDMLGTSGRGITISQSIPFGTTCAPGFWGVGCQKKCSDGFFGPGCAFVCHCVDRFCSVTGVCANGCDPSWQGPTCQYPVP</sequence>
<evidence type="ECO:0000256" key="2">
    <source>
        <dbReference type="PROSITE-ProRule" id="PRU00076"/>
    </source>
</evidence>
<name>A0A2G8LK37_STIJA</name>
<dbReference type="EMBL" id="MRZV01000052">
    <property type="protein sequence ID" value="PIK60613.1"/>
    <property type="molecule type" value="Genomic_DNA"/>
</dbReference>
<protein>
    <submittedName>
        <fullName evidence="4">Putative receptor-type tyrosine-protein phosphatase F</fullName>
    </submittedName>
</protein>
<keyword evidence="4" id="KW-0675">Receptor</keyword>
<organism evidence="4 5">
    <name type="scientific">Stichopus japonicus</name>
    <name type="common">Sea cucumber</name>
    <dbReference type="NCBI Taxonomy" id="307972"/>
    <lineage>
        <taxon>Eukaryota</taxon>
        <taxon>Metazoa</taxon>
        <taxon>Echinodermata</taxon>
        <taxon>Eleutherozoa</taxon>
        <taxon>Echinozoa</taxon>
        <taxon>Holothuroidea</taxon>
        <taxon>Aspidochirotacea</taxon>
        <taxon>Aspidochirotida</taxon>
        <taxon>Stichopodidae</taxon>
        <taxon>Apostichopus</taxon>
    </lineage>
</organism>
<dbReference type="STRING" id="307972.A0A2G8LK37"/>
<keyword evidence="2" id="KW-1015">Disulfide bond</keyword>
<keyword evidence="5" id="KW-1185">Reference proteome</keyword>
<dbReference type="OrthoDB" id="6236007at2759"/>
<dbReference type="PROSITE" id="PS01186">
    <property type="entry name" value="EGF_2"/>
    <property type="match status" value="1"/>
</dbReference>
<accession>A0A2G8LK37</accession>
<dbReference type="Proteomes" id="UP000230750">
    <property type="component" value="Unassembled WGS sequence"/>
</dbReference>
<dbReference type="PROSITE" id="PS50026">
    <property type="entry name" value="EGF_3"/>
    <property type="match status" value="1"/>
</dbReference>
<dbReference type="InterPro" id="IPR042635">
    <property type="entry name" value="MEGF10/SREC1/2-like"/>
</dbReference>
<comment type="caution">
    <text evidence="2">Lacks conserved residue(s) required for the propagation of feature annotation.</text>
</comment>
<dbReference type="Gene3D" id="2.170.300.10">
    <property type="entry name" value="Tie2 ligand-binding domain superfamily"/>
    <property type="match status" value="1"/>
</dbReference>
<evidence type="ECO:0000256" key="1">
    <source>
        <dbReference type="ARBA" id="ARBA00022536"/>
    </source>
</evidence>
<reference evidence="4 5" key="1">
    <citation type="journal article" date="2017" name="PLoS Biol.">
        <title>The sea cucumber genome provides insights into morphological evolution and visceral regeneration.</title>
        <authorList>
            <person name="Zhang X."/>
            <person name="Sun L."/>
            <person name="Yuan J."/>
            <person name="Sun Y."/>
            <person name="Gao Y."/>
            <person name="Zhang L."/>
            <person name="Li S."/>
            <person name="Dai H."/>
            <person name="Hamel J.F."/>
            <person name="Liu C."/>
            <person name="Yu Y."/>
            <person name="Liu S."/>
            <person name="Lin W."/>
            <person name="Guo K."/>
            <person name="Jin S."/>
            <person name="Xu P."/>
            <person name="Storey K.B."/>
            <person name="Huan P."/>
            <person name="Zhang T."/>
            <person name="Zhou Y."/>
            <person name="Zhang J."/>
            <person name="Lin C."/>
            <person name="Li X."/>
            <person name="Xing L."/>
            <person name="Huo D."/>
            <person name="Sun M."/>
            <person name="Wang L."/>
            <person name="Mercier A."/>
            <person name="Li F."/>
            <person name="Yang H."/>
            <person name="Xiang J."/>
        </authorList>
    </citation>
    <scope>NUCLEOTIDE SEQUENCE [LARGE SCALE GENOMIC DNA]</scope>
    <source>
        <strain evidence="4">Shaxun</strain>
        <tissue evidence="4">Muscle</tissue>
    </source>
</reference>
<dbReference type="SUPFAM" id="SSF57196">
    <property type="entry name" value="EGF/Laminin"/>
    <property type="match status" value="1"/>
</dbReference>
<dbReference type="GO" id="GO:0005044">
    <property type="term" value="F:scavenger receptor activity"/>
    <property type="evidence" value="ECO:0007669"/>
    <property type="project" value="InterPro"/>
</dbReference>
<evidence type="ECO:0000313" key="4">
    <source>
        <dbReference type="EMBL" id="PIK60613.1"/>
    </source>
</evidence>
<dbReference type="PANTHER" id="PTHR24043:SF8">
    <property type="entry name" value="EGF-LIKE DOMAIN-CONTAINING PROTEIN"/>
    <property type="match status" value="1"/>
</dbReference>
<proteinExistence type="predicted"/>
<dbReference type="InterPro" id="IPR000742">
    <property type="entry name" value="EGF"/>
</dbReference>
<feature type="disulfide bond" evidence="2">
    <location>
        <begin position="142"/>
        <end position="151"/>
    </location>
</feature>
<dbReference type="PANTHER" id="PTHR24043">
    <property type="entry name" value="SCAVENGER RECEPTOR CLASS F"/>
    <property type="match status" value="1"/>
</dbReference>
<evidence type="ECO:0000313" key="5">
    <source>
        <dbReference type="Proteomes" id="UP000230750"/>
    </source>
</evidence>
<feature type="domain" description="EGF-like" evidence="3">
    <location>
        <begin position="114"/>
        <end position="152"/>
    </location>
</feature>
<dbReference type="AlphaFoldDB" id="A0A2G8LK37"/>
<dbReference type="PROSITE" id="PS00022">
    <property type="entry name" value="EGF_1"/>
    <property type="match status" value="1"/>
</dbReference>
<gene>
    <name evidence="4" type="ORF">BSL78_02457</name>
</gene>
<comment type="caution">
    <text evidence="4">The sequence shown here is derived from an EMBL/GenBank/DDBJ whole genome shotgun (WGS) entry which is preliminary data.</text>
</comment>